<proteinExistence type="predicted"/>
<evidence type="ECO:0000313" key="2">
    <source>
        <dbReference type="Proteomes" id="UP000027982"/>
    </source>
</evidence>
<dbReference type="eggNOG" id="COG3723">
    <property type="taxonomic scope" value="Bacteria"/>
</dbReference>
<reference evidence="1 2" key="1">
    <citation type="journal article" date="2014" name="PLoS ONE">
        <title>The first complete genome sequence of the class fimbriimonadia in the phylum armatimonadetes.</title>
        <authorList>
            <person name="Hu Z.Y."/>
            <person name="Wang Y.Z."/>
            <person name="Im W.T."/>
            <person name="Wang S.Y."/>
            <person name="Zhao G.P."/>
            <person name="Zheng H.J."/>
            <person name="Quan Z.X."/>
        </authorList>
    </citation>
    <scope>NUCLEOTIDE SEQUENCE [LARGE SCALE GENOMIC DNA]</scope>
    <source>
        <strain evidence="1">Gsoil 348</strain>
    </source>
</reference>
<keyword evidence="2" id="KW-1185">Reference proteome</keyword>
<dbReference type="AlphaFoldDB" id="A0A068NSN4"/>
<dbReference type="InterPro" id="IPR018330">
    <property type="entry name" value="RecT_fam"/>
</dbReference>
<dbReference type="GO" id="GO:0003677">
    <property type="term" value="F:DNA binding"/>
    <property type="evidence" value="ECO:0007669"/>
    <property type="project" value="InterPro"/>
</dbReference>
<evidence type="ECO:0000313" key="1">
    <source>
        <dbReference type="EMBL" id="AIE86367.1"/>
    </source>
</evidence>
<dbReference type="Proteomes" id="UP000027982">
    <property type="component" value="Chromosome"/>
</dbReference>
<sequence length="330" mass="36438">MAANAATQTAEILRISPLPVEPQPDWEAKIDLIKRTVAAGATHDELELFFHQARRAGLDPLAKQIYFVKRKGKGVIQVGIDGLRLIADRTGKYAGSDDAEFEGASDRGYPSKAKVTVYKMVSGQRCAFSATARWDEYYPGDDQGFQWRKMPHAMLAKCAEALALRKAFPSDMSGLYIHEEMEQADLPAPEPASRVERDPNEILEGRALADVASRAFAEPVSAPKTAESPEGKIAFGYVPVRWPMPKMFTDPLTDSQRKMMASKARERMIPEEDVPTIRHLVMEAYGLEDDSSKAVASLFIDWLINADEEHLDMATAAAEAINAGEPLDLD</sequence>
<dbReference type="KEGG" id="fgi:OP10G_2999"/>
<dbReference type="OrthoDB" id="7889018at2"/>
<gene>
    <name evidence="1" type="ORF">OP10G_2999</name>
</gene>
<dbReference type="RefSeq" id="WP_025229662.1">
    <property type="nucleotide sequence ID" value="NZ_CP007139.1"/>
</dbReference>
<protein>
    <submittedName>
        <fullName evidence="1">Prophage LambdaCh01, recombination protein Bet</fullName>
    </submittedName>
</protein>
<accession>A0A068NSN4</accession>
<dbReference type="EMBL" id="CP007139">
    <property type="protein sequence ID" value="AIE86367.1"/>
    <property type="molecule type" value="Genomic_DNA"/>
</dbReference>
<dbReference type="NCBIfam" id="TIGR01913">
    <property type="entry name" value="bet_lambda"/>
    <property type="match status" value="1"/>
</dbReference>
<dbReference type="HOGENOM" id="CLU_841323_0_0_0"/>
<name>A0A068NSN4_FIMGI</name>
<dbReference type="InterPro" id="IPR010183">
    <property type="entry name" value="Phage_lambda_Bet"/>
</dbReference>
<organism evidence="1 2">
    <name type="scientific">Fimbriimonas ginsengisoli Gsoil 348</name>
    <dbReference type="NCBI Taxonomy" id="661478"/>
    <lineage>
        <taxon>Bacteria</taxon>
        <taxon>Bacillati</taxon>
        <taxon>Armatimonadota</taxon>
        <taxon>Fimbriimonadia</taxon>
        <taxon>Fimbriimonadales</taxon>
        <taxon>Fimbriimonadaceae</taxon>
        <taxon>Fimbriimonas</taxon>
    </lineage>
</organism>
<dbReference type="Pfam" id="PF03837">
    <property type="entry name" value="RecT"/>
    <property type="match status" value="1"/>
</dbReference>
<dbReference type="GO" id="GO:0006310">
    <property type="term" value="P:DNA recombination"/>
    <property type="evidence" value="ECO:0007669"/>
    <property type="project" value="InterPro"/>
</dbReference>